<evidence type="ECO:0000313" key="2">
    <source>
        <dbReference type="Proteomes" id="UP000192448"/>
    </source>
</evidence>
<comment type="caution">
    <text evidence="1">The sequence shown here is derived from an EMBL/GenBank/DDBJ whole genome shotgun (WGS) entry which is preliminary data.</text>
</comment>
<dbReference type="STRING" id="1927124.BST13_33270"/>
<evidence type="ECO:0000313" key="1">
    <source>
        <dbReference type="EMBL" id="ORA25193.1"/>
    </source>
</evidence>
<keyword evidence="2" id="KW-1185">Reference proteome</keyword>
<sequence>MSDVVERAKAALEGVTEGPWGNYGNAPFEVFQEPEVGQEYIAPRVYALADAQFISRARSLVPELVAEVELLRSTQGLSVQIPEYGEWGSETLAYLFLDFGIQPGDGYEAASARQVDLLRELAAANAEVERLRAGYAAAIHDLHFWAGCIHSNESIQDSMHSAARAHETRLEGDQ</sequence>
<name>A0A1X0A530_9MYCO</name>
<dbReference type="Proteomes" id="UP000192448">
    <property type="component" value="Unassembled WGS sequence"/>
</dbReference>
<proteinExistence type="predicted"/>
<reference evidence="1 2" key="1">
    <citation type="submission" date="2017-02" db="EMBL/GenBank/DDBJ databases">
        <title>The new phylogeny of genus Mycobacterium.</title>
        <authorList>
            <person name="Tortoli E."/>
            <person name="Trovato A."/>
            <person name="Cirillo D.M."/>
        </authorList>
    </citation>
    <scope>NUCLEOTIDE SEQUENCE [LARGE SCALE GENOMIC DNA]</scope>
    <source>
        <strain evidence="1 2">RW6</strain>
    </source>
</reference>
<accession>A0A1X0A530</accession>
<dbReference type="EMBL" id="MVHF01000054">
    <property type="protein sequence ID" value="ORA25193.1"/>
    <property type="molecule type" value="Genomic_DNA"/>
</dbReference>
<dbReference type="AlphaFoldDB" id="A0A1X0A530"/>
<protein>
    <submittedName>
        <fullName evidence="1">Uncharacterized protein</fullName>
    </submittedName>
</protein>
<dbReference type="RefSeq" id="WP_211296250.1">
    <property type="nucleotide sequence ID" value="NZ_MVHF01000054.1"/>
</dbReference>
<organism evidence="1 2">
    <name type="scientific">Mycobacterium aquaticum</name>
    <dbReference type="NCBI Taxonomy" id="1927124"/>
    <lineage>
        <taxon>Bacteria</taxon>
        <taxon>Bacillati</taxon>
        <taxon>Actinomycetota</taxon>
        <taxon>Actinomycetes</taxon>
        <taxon>Mycobacteriales</taxon>
        <taxon>Mycobacteriaceae</taxon>
        <taxon>Mycobacterium</taxon>
    </lineage>
</organism>
<gene>
    <name evidence="1" type="ORF">BST13_33270</name>
</gene>